<proteinExistence type="predicted"/>
<evidence type="ECO:0000313" key="2">
    <source>
        <dbReference type="Proteomes" id="UP000887013"/>
    </source>
</evidence>
<accession>A0A8X6MAL9</accession>
<dbReference type="Proteomes" id="UP000887013">
    <property type="component" value="Unassembled WGS sequence"/>
</dbReference>
<keyword evidence="2" id="KW-1185">Reference proteome</keyword>
<dbReference type="EMBL" id="BMAW01042663">
    <property type="protein sequence ID" value="GFS35326.1"/>
    <property type="molecule type" value="Genomic_DNA"/>
</dbReference>
<sequence length="110" mass="12616">MTSSGIGDQPVNKKDLMRERFEYLLKKHWTKGRGSWTSIKRTPYESLFGCVPRFGLPTISIPSEMFDVVEDEYKFENASTALTVCFESEDDAVIVKEVSLNETRNAFRVL</sequence>
<dbReference type="AlphaFoldDB" id="A0A8X6MAL9"/>
<protein>
    <submittedName>
        <fullName evidence="1">Uncharacterized protein</fullName>
    </submittedName>
</protein>
<comment type="caution">
    <text evidence="1">The sequence shown here is derived from an EMBL/GenBank/DDBJ whole genome shotgun (WGS) entry which is preliminary data.</text>
</comment>
<organism evidence="1 2">
    <name type="scientific">Nephila pilipes</name>
    <name type="common">Giant wood spider</name>
    <name type="synonym">Nephila maculata</name>
    <dbReference type="NCBI Taxonomy" id="299642"/>
    <lineage>
        <taxon>Eukaryota</taxon>
        <taxon>Metazoa</taxon>
        <taxon>Ecdysozoa</taxon>
        <taxon>Arthropoda</taxon>
        <taxon>Chelicerata</taxon>
        <taxon>Arachnida</taxon>
        <taxon>Araneae</taxon>
        <taxon>Araneomorphae</taxon>
        <taxon>Entelegynae</taxon>
        <taxon>Araneoidea</taxon>
        <taxon>Nephilidae</taxon>
        <taxon>Nephila</taxon>
    </lineage>
</organism>
<name>A0A8X6MAL9_NEPPI</name>
<evidence type="ECO:0000313" key="1">
    <source>
        <dbReference type="EMBL" id="GFS35326.1"/>
    </source>
</evidence>
<gene>
    <name evidence="1" type="ORF">NPIL_580421</name>
</gene>
<reference evidence="1" key="1">
    <citation type="submission" date="2020-08" db="EMBL/GenBank/DDBJ databases">
        <title>Multicomponent nature underlies the extraordinary mechanical properties of spider dragline silk.</title>
        <authorList>
            <person name="Kono N."/>
            <person name="Nakamura H."/>
            <person name="Mori M."/>
            <person name="Yoshida Y."/>
            <person name="Ohtoshi R."/>
            <person name="Malay A.D."/>
            <person name="Moran D.A.P."/>
            <person name="Tomita M."/>
            <person name="Numata K."/>
            <person name="Arakawa K."/>
        </authorList>
    </citation>
    <scope>NUCLEOTIDE SEQUENCE</scope>
</reference>